<evidence type="ECO:0000313" key="2">
    <source>
        <dbReference type="EMBL" id="SDJ99927.1"/>
    </source>
</evidence>
<reference evidence="2 3" key="1">
    <citation type="submission" date="2016-10" db="EMBL/GenBank/DDBJ databases">
        <authorList>
            <person name="de Groot N.N."/>
        </authorList>
    </citation>
    <scope>NUCLEOTIDE SEQUENCE [LARGE SCALE GENOMIC DNA]</scope>
    <source>
        <strain evidence="2 3">CGMCC 1.6502</strain>
    </source>
</reference>
<gene>
    <name evidence="2" type="ORF">SAMN05216243_1509</name>
</gene>
<sequence>MNFIAWMIVACEIAFWVVILGGLITRYVFKKEKAGLILLALTPVIDVILMFLASYDLYNGATATTAHGIAAVYIGISIAFGKNMIEWADHRFQYYIMRQGPKPMKKYGYAYAKHYAKGWIRHVVAYVIGAGILAISIYIINDYQRTESFIQLIKLWAVVVGIDALITISYFIWPKPVKQQN</sequence>
<dbReference type="EMBL" id="FNFL01000002">
    <property type="protein sequence ID" value="SDJ99927.1"/>
    <property type="molecule type" value="Genomic_DNA"/>
</dbReference>
<dbReference type="AlphaFoldDB" id="A0A1G8YB63"/>
<feature type="transmembrane region" description="Helical" evidence="1">
    <location>
        <begin position="36"/>
        <end position="55"/>
    </location>
</feature>
<name>A0A1G8YB63_9BACI</name>
<evidence type="ECO:0008006" key="4">
    <source>
        <dbReference type="Google" id="ProtNLM"/>
    </source>
</evidence>
<keyword evidence="1" id="KW-1133">Transmembrane helix</keyword>
<dbReference type="OrthoDB" id="2082317at2"/>
<dbReference type="Proteomes" id="UP000198694">
    <property type="component" value="Unassembled WGS sequence"/>
</dbReference>
<feature type="transmembrane region" description="Helical" evidence="1">
    <location>
        <begin position="61"/>
        <end position="81"/>
    </location>
</feature>
<keyword evidence="1" id="KW-0812">Transmembrane</keyword>
<organism evidence="2 3">
    <name type="scientific">Sediminibacillus albus</name>
    <dbReference type="NCBI Taxonomy" id="407036"/>
    <lineage>
        <taxon>Bacteria</taxon>
        <taxon>Bacillati</taxon>
        <taxon>Bacillota</taxon>
        <taxon>Bacilli</taxon>
        <taxon>Bacillales</taxon>
        <taxon>Bacillaceae</taxon>
        <taxon>Sediminibacillus</taxon>
    </lineage>
</organism>
<dbReference type="STRING" id="407036.SAMN05216243_1509"/>
<keyword evidence="1" id="KW-0472">Membrane</keyword>
<evidence type="ECO:0000256" key="1">
    <source>
        <dbReference type="SAM" id="Phobius"/>
    </source>
</evidence>
<keyword evidence="3" id="KW-1185">Reference proteome</keyword>
<accession>A0A1G8YB63</accession>
<feature type="transmembrane region" description="Helical" evidence="1">
    <location>
        <begin position="123"/>
        <end position="141"/>
    </location>
</feature>
<dbReference type="RefSeq" id="WP_093212666.1">
    <property type="nucleotide sequence ID" value="NZ_FNFL01000002.1"/>
</dbReference>
<feature type="transmembrane region" description="Helical" evidence="1">
    <location>
        <begin position="6"/>
        <end position="29"/>
    </location>
</feature>
<proteinExistence type="predicted"/>
<evidence type="ECO:0000313" key="3">
    <source>
        <dbReference type="Proteomes" id="UP000198694"/>
    </source>
</evidence>
<protein>
    <recommendedName>
        <fullName evidence="4">2TM domain-containing protein</fullName>
    </recommendedName>
</protein>
<feature type="transmembrane region" description="Helical" evidence="1">
    <location>
        <begin position="153"/>
        <end position="173"/>
    </location>
</feature>